<dbReference type="InterPro" id="IPR002024">
    <property type="entry name" value="Bacterioferritin"/>
</dbReference>
<dbReference type="InterPro" id="IPR009040">
    <property type="entry name" value="Ferritin-like_diiron"/>
</dbReference>
<sequence>MKGDKKVIIHLNKLLGNELVAINQYFLHARMFKNWGLMRLNDIEYHESIDEMKHADKYIERILFLEGLPNLQDLGKLRIGEDVEEMLRSDLTLELEGAADLREAISHADKVHDYVTRDLLIEILADEEHHIDWLETELELIGRVGIQNYIQTQIKEQADS</sequence>
<comment type="function">
    <text evidence="10">Iron-storage protein, whose ferroxidase center binds Fe(2+), oxidizes it using dioxygen to Fe(3+), and participates in the subsequent Fe(3+) oxide mineral core formation within the central cavity of the BFR protein shell.</text>
</comment>
<feature type="binding site" evidence="11">
    <location>
        <position position="94"/>
    </location>
    <ligand>
        <name>Fe cation</name>
        <dbReference type="ChEBI" id="CHEBI:24875"/>
        <label>2</label>
    </ligand>
</feature>
<dbReference type="GO" id="GO:0005829">
    <property type="term" value="C:cytosol"/>
    <property type="evidence" value="ECO:0007669"/>
    <property type="project" value="TreeGrafter"/>
</dbReference>
<dbReference type="STRING" id="642227.HA49_03010"/>
<dbReference type="NCBIfam" id="TIGR00754">
    <property type="entry name" value="bfr"/>
    <property type="match status" value="1"/>
</dbReference>
<dbReference type="GO" id="GO:0140315">
    <property type="term" value="F:iron ion sequestering activity"/>
    <property type="evidence" value="ECO:0007669"/>
    <property type="project" value="UniProtKB-ARBA"/>
</dbReference>
<comment type="similarity">
    <text evidence="2 10 12">Belongs to the bacterioferritin family.</text>
</comment>
<dbReference type="PROSITE" id="PS00549">
    <property type="entry name" value="BACTERIOFERRITIN"/>
    <property type="match status" value="1"/>
</dbReference>
<feature type="binding site" evidence="11">
    <location>
        <position position="51"/>
    </location>
    <ligand>
        <name>Fe cation</name>
        <dbReference type="ChEBI" id="CHEBI:24875"/>
        <label>1</label>
    </ligand>
</feature>
<dbReference type="SUPFAM" id="SSF47240">
    <property type="entry name" value="Ferritin-like"/>
    <property type="match status" value="1"/>
</dbReference>
<keyword evidence="8 10" id="KW-0408">Iron</keyword>
<feature type="binding site" description="axial binding residue" evidence="11">
    <location>
        <position position="52"/>
    </location>
    <ligand>
        <name>heme b</name>
        <dbReference type="ChEBI" id="CHEBI:60344"/>
        <note>ligand shared between dimeric partners</note>
    </ligand>
    <ligandPart>
        <name>Fe</name>
        <dbReference type="ChEBI" id="CHEBI:18248"/>
    </ligandPart>
</feature>
<dbReference type="EMBL" id="JPKR02000005">
    <property type="protein sequence ID" value="KGD79566.1"/>
    <property type="molecule type" value="Genomic_DNA"/>
</dbReference>
<evidence type="ECO:0000256" key="9">
    <source>
        <dbReference type="ARBA" id="ARBA00036243"/>
    </source>
</evidence>
<comment type="catalytic activity">
    <reaction evidence="9">
        <text>Fe(2+)(in) = Fe(2+)(out)</text>
        <dbReference type="Rhea" id="RHEA:28486"/>
        <dbReference type="ChEBI" id="CHEBI:29033"/>
    </reaction>
</comment>
<feature type="binding site" evidence="11">
    <location>
        <position position="54"/>
    </location>
    <ligand>
        <name>Fe cation</name>
        <dbReference type="ChEBI" id="CHEBI:24875"/>
        <label>1</label>
    </ligand>
</feature>
<dbReference type="eggNOG" id="COG2193">
    <property type="taxonomic scope" value="Bacteria"/>
</dbReference>
<feature type="binding site" evidence="11">
    <location>
        <position position="51"/>
    </location>
    <ligand>
        <name>Fe cation</name>
        <dbReference type="ChEBI" id="CHEBI:24875"/>
        <label>2</label>
    </ligand>
</feature>
<dbReference type="Gene3D" id="1.20.1260.10">
    <property type="match status" value="1"/>
</dbReference>
<dbReference type="OrthoDB" id="9800505at2"/>
<proteinExistence type="inferred from homology"/>
<keyword evidence="6 12" id="KW-0349">Heme</keyword>
<protein>
    <recommendedName>
        <fullName evidence="4 10">Bacterioferritin</fullName>
        <ecNumber evidence="3 10">1.16.3.1</ecNumber>
    </recommendedName>
</protein>
<keyword evidence="5 10" id="KW-0409">Iron storage</keyword>
<comment type="catalytic activity">
    <reaction evidence="10">
        <text>4 Fe(2+) + O2 + 4 H(+) = 4 Fe(3+) + 2 H2O</text>
        <dbReference type="Rhea" id="RHEA:11148"/>
        <dbReference type="ChEBI" id="CHEBI:15377"/>
        <dbReference type="ChEBI" id="CHEBI:15378"/>
        <dbReference type="ChEBI" id="CHEBI:15379"/>
        <dbReference type="ChEBI" id="CHEBI:29033"/>
        <dbReference type="ChEBI" id="CHEBI:29034"/>
        <dbReference type="EC" id="1.16.3.1"/>
    </reaction>
</comment>
<feature type="binding site" evidence="11">
    <location>
        <position position="46"/>
    </location>
    <ligand>
        <name>Fe cation</name>
        <dbReference type="ChEBI" id="CHEBI:24875"/>
        <label>3</label>
    </ligand>
</feature>
<dbReference type="GO" id="GO:0020037">
    <property type="term" value="F:heme binding"/>
    <property type="evidence" value="ECO:0007669"/>
    <property type="project" value="TreeGrafter"/>
</dbReference>
<feature type="binding site" evidence="11">
    <location>
        <position position="18"/>
    </location>
    <ligand>
        <name>Fe cation</name>
        <dbReference type="ChEBI" id="CHEBI:24875"/>
        <label>1</label>
    </ligand>
</feature>
<evidence type="ECO:0000256" key="5">
    <source>
        <dbReference type="ARBA" id="ARBA00022434"/>
    </source>
</evidence>
<evidence type="ECO:0000256" key="6">
    <source>
        <dbReference type="ARBA" id="ARBA00022617"/>
    </source>
</evidence>
<comment type="caution">
    <text evidence="14">The sequence shown here is derived from an EMBL/GenBank/DDBJ whole genome shotgun (WGS) entry which is preliminary data.</text>
</comment>
<reference evidence="14" key="1">
    <citation type="submission" date="2014-12" db="EMBL/GenBank/DDBJ databases">
        <title>The draft genome of the Tatumella morbirosei type strain, LMG23360T isolated from pineapple rot.</title>
        <authorList>
            <person name="Smits T.H."/>
            <person name="Palmer M."/>
            <person name="Venter S.N."/>
            <person name="Duffy B."/>
            <person name="Steenkamp E.T."/>
            <person name="Chan W.Y."/>
            <person name="Coutinho T.A."/>
            <person name="Coetzee M.P."/>
            <person name="De Maayer P."/>
        </authorList>
    </citation>
    <scope>NUCLEOTIDE SEQUENCE [LARGE SCALE GENOMIC DNA]</scope>
    <source>
        <strain evidence="14">LMG 23360</strain>
    </source>
</reference>
<dbReference type="FunFam" id="1.20.1260.10:FF:000005">
    <property type="entry name" value="Bacterioferritin"/>
    <property type="match status" value="1"/>
</dbReference>
<accession>A0A095TRT6</accession>
<comment type="cofactor">
    <cofactor evidence="1">
        <name>heme b</name>
        <dbReference type="ChEBI" id="CHEBI:60344"/>
    </cofactor>
</comment>
<dbReference type="EC" id="1.16.3.1" evidence="3 10"/>
<feature type="domain" description="Ferritin-like diiron" evidence="13">
    <location>
        <begin position="1"/>
        <end position="145"/>
    </location>
</feature>
<dbReference type="GO" id="GO:0006879">
    <property type="term" value="P:intracellular iron ion homeostasis"/>
    <property type="evidence" value="ECO:0007669"/>
    <property type="project" value="UniProtKB-KW"/>
</dbReference>
<dbReference type="PROSITE" id="PS50905">
    <property type="entry name" value="FERRITIN_LIKE"/>
    <property type="match status" value="1"/>
</dbReference>
<evidence type="ECO:0000259" key="13">
    <source>
        <dbReference type="PROSITE" id="PS50905"/>
    </source>
</evidence>
<dbReference type="PANTHER" id="PTHR30295:SF0">
    <property type="entry name" value="BACTERIOFERRITIN"/>
    <property type="match status" value="1"/>
</dbReference>
<feature type="binding site" evidence="11">
    <location>
        <position position="50"/>
    </location>
    <ligand>
        <name>Fe cation</name>
        <dbReference type="ChEBI" id="CHEBI:24875"/>
        <label>3</label>
    </ligand>
</feature>
<dbReference type="PANTHER" id="PTHR30295">
    <property type="entry name" value="BACTERIOFERRITIN"/>
    <property type="match status" value="1"/>
</dbReference>
<evidence type="ECO:0000256" key="1">
    <source>
        <dbReference type="ARBA" id="ARBA00001970"/>
    </source>
</evidence>
<evidence type="ECO:0000256" key="12">
    <source>
        <dbReference type="RuleBase" id="RU000623"/>
    </source>
</evidence>
<dbReference type="GO" id="GO:0008199">
    <property type="term" value="F:ferric iron binding"/>
    <property type="evidence" value="ECO:0007669"/>
    <property type="project" value="InterPro"/>
</dbReference>
<evidence type="ECO:0000256" key="8">
    <source>
        <dbReference type="ARBA" id="ARBA00023004"/>
    </source>
</evidence>
<feature type="binding site" evidence="11">
    <location>
        <position position="127"/>
    </location>
    <ligand>
        <name>Fe cation</name>
        <dbReference type="ChEBI" id="CHEBI:24875"/>
        <label>2</label>
    </ligand>
</feature>
<dbReference type="AlphaFoldDB" id="A0A095TRT6"/>
<dbReference type="PRINTS" id="PR00601">
    <property type="entry name" value="BACFERRITIN"/>
</dbReference>
<feature type="binding site" evidence="11">
    <location>
        <position position="127"/>
    </location>
    <ligand>
        <name>Fe cation</name>
        <dbReference type="ChEBI" id="CHEBI:24875"/>
        <label>1</label>
    </ligand>
</feature>
<evidence type="ECO:0000256" key="2">
    <source>
        <dbReference type="ARBA" id="ARBA00008093"/>
    </source>
</evidence>
<dbReference type="Proteomes" id="UP000029577">
    <property type="component" value="Unassembled WGS sequence"/>
</dbReference>
<dbReference type="InterPro" id="IPR009078">
    <property type="entry name" value="Ferritin-like_SF"/>
</dbReference>
<gene>
    <name evidence="14" type="ORF">HA49_03010</name>
</gene>
<evidence type="ECO:0000256" key="3">
    <source>
        <dbReference type="ARBA" id="ARBA00013107"/>
    </source>
</evidence>
<evidence type="ECO:0000256" key="7">
    <source>
        <dbReference type="ARBA" id="ARBA00022723"/>
    </source>
</evidence>
<dbReference type="PIRSF" id="PIRSF002560">
    <property type="entry name" value="Bacterioferritin"/>
    <property type="match status" value="1"/>
</dbReference>
<organism evidence="14 15">
    <name type="scientific">Tatumella morbirosei</name>
    <dbReference type="NCBI Taxonomy" id="642227"/>
    <lineage>
        <taxon>Bacteria</taxon>
        <taxon>Pseudomonadati</taxon>
        <taxon>Pseudomonadota</taxon>
        <taxon>Gammaproteobacteria</taxon>
        <taxon>Enterobacterales</taxon>
        <taxon>Erwiniaceae</taxon>
        <taxon>Tatumella</taxon>
    </lineage>
</organism>
<dbReference type="InterPro" id="IPR008331">
    <property type="entry name" value="Ferritin_DPS_dom"/>
</dbReference>
<dbReference type="Pfam" id="PF00210">
    <property type="entry name" value="Ferritin"/>
    <property type="match status" value="1"/>
</dbReference>
<name>A0A095TRT6_9GAMM</name>
<dbReference type="RefSeq" id="WP_038016587.1">
    <property type="nucleotide sequence ID" value="NZ_JPKR02000005.1"/>
</dbReference>
<evidence type="ECO:0000313" key="14">
    <source>
        <dbReference type="EMBL" id="KGD79566.1"/>
    </source>
</evidence>
<evidence type="ECO:0000256" key="11">
    <source>
        <dbReference type="PIRSR" id="PIRSR002560-1"/>
    </source>
</evidence>
<dbReference type="CDD" id="cd00907">
    <property type="entry name" value="Bacterioferritin"/>
    <property type="match status" value="1"/>
</dbReference>
<feature type="binding site" evidence="11">
    <location>
        <position position="130"/>
    </location>
    <ligand>
        <name>Fe cation</name>
        <dbReference type="ChEBI" id="CHEBI:24875"/>
        <label>2</label>
    </ligand>
</feature>
<evidence type="ECO:0000256" key="10">
    <source>
        <dbReference type="PIRNR" id="PIRNR002560"/>
    </source>
</evidence>
<dbReference type="InterPro" id="IPR012347">
    <property type="entry name" value="Ferritin-like"/>
</dbReference>
<keyword evidence="15" id="KW-1185">Reference proteome</keyword>
<dbReference type="GO" id="GO:0004322">
    <property type="term" value="F:ferroxidase activity"/>
    <property type="evidence" value="ECO:0007669"/>
    <property type="project" value="UniProtKB-EC"/>
</dbReference>
<evidence type="ECO:0000313" key="15">
    <source>
        <dbReference type="Proteomes" id="UP000029577"/>
    </source>
</evidence>
<evidence type="ECO:0000256" key="4">
    <source>
        <dbReference type="ARBA" id="ARBA00019061"/>
    </source>
</evidence>
<dbReference type="GO" id="GO:0006826">
    <property type="term" value="P:iron ion transport"/>
    <property type="evidence" value="ECO:0007669"/>
    <property type="project" value="InterPro"/>
</dbReference>
<keyword evidence="7 10" id="KW-0479">Metal-binding</keyword>